<dbReference type="RefSeq" id="WP_142863964.1">
    <property type="nucleotide sequence ID" value="NZ_VJMF01000071.1"/>
</dbReference>
<evidence type="ECO:0000313" key="4">
    <source>
        <dbReference type="Proteomes" id="UP000316781"/>
    </source>
</evidence>
<dbReference type="InterPro" id="IPR017509">
    <property type="entry name" value="PrfH"/>
</dbReference>
<comment type="similarity">
    <text evidence="1">Belongs to the prokaryotic/mitochondrial release factor family.</text>
</comment>
<sequence length="206" mass="22346">MIRLLLTSGHGPAECRMALAHVLHRLHAESEATGCECDIAVVEHPDGAGPGSAIAILSGDGAALLARRWTGGIVWVCKSPLRPRHPRKNWFVDAFELPSLPPPPAVALADVRFESFRAGGPGGQHQNKTESAVRATHVPTGVSATAREERSQHRNKALALGRLNVLLDLRARLREAGEERLIHGMHRDVRRGAATLRFEGVEFKPV</sequence>
<dbReference type="AlphaFoldDB" id="A0A549SLC0"/>
<evidence type="ECO:0000259" key="2">
    <source>
        <dbReference type="Pfam" id="PF00472"/>
    </source>
</evidence>
<reference evidence="3 4" key="1">
    <citation type="submission" date="2019-07" db="EMBL/GenBank/DDBJ databases">
        <title>Ln-dependent methylotrophs.</title>
        <authorList>
            <person name="Tani A."/>
        </authorList>
    </citation>
    <scope>NUCLEOTIDE SEQUENCE [LARGE SCALE GENOMIC DNA]</scope>
    <source>
        <strain evidence="3 4">SM89A</strain>
    </source>
</reference>
<dbReference type="GO" id="GO:0003747">
    <property type="term" value="F:translation release factor activity"/>
    <property type="evidence" value="ECO:0007669"/>
    <property type="project" value="InterPro"/>
</dbReference>
<evidence type="ECO:0000313" key="3">
    <source>
        <dbReference type="EMBL" id="TRL30412.1"/>
    </source>
</evidence>
<accession>A0A549SLC0</accession>
<dbReference type="PANTHER" id="PTHR43804:SF6">
    <property type="entry name" value="CLASS I PEPTIDE CHAIN RELEASE FACTOR"/>
    <property type="match status" value="1"/>
</dbReference>
<protein>
    <submittedName>
        <fullName evidence="3">Peptide chain release factor H</fullName>
    </submittedName>
</protein>
<name>A0A549SLC0_METSR</name>
<organism evidence="3 4">
    <name type="scientific">Methylosinus sporium</name>
    <dbReference type="NCBI Taxonomy" id="428"/>
    <lineage>
        <taxon>Bacteria</taxon>
        <taxon>Pseudomonadati</taxon>
        <taxon>Pseudomonadota</taxon>
        <taxon>Alphaproteobacteria</taxon>
        <taxon>Hyphomicrobiales</taxon>
        <taxon>Methylocystaceae</taxon>
        <taxon>Methylosinus</taxon>
    </lineage>
</organism>
<evidence type="ECO:0000256" key="1">
    <source>
        <dbReference type="ARBA" id="ARBA00010835"/>
    </source>
</evidence>
<proteinExistence type="inferred from homology"/>
<dbReference type="Proteomes" id="UP000316781">
    <property type="component" value="Unassembled WGS sequence"/>
</dbReference>
<dbReference type="Gene3D" id="3.30.160.20">
    <property type="match status" value="1"/>
</dbReference>
<gene>
    <name evidence="3" type="primary">prfH</name>
    <name evidence="3" type="ORF">FM996_16705</name>
</gene>
<dbReference type="EMBL" id="VJMF01000071">
    <property type="protein sequence ID" value="TRL30412.1"/>
    <property type="molecule type" value="Genomic_DNA"/>
</dbReference>
<dbReference type="NCBIfam" id="TIGR03072">
    <property type="entry name" value="release_prfH"/>
    <property type="match status" value="1"/>
</dbReference>
<feature type="domain" description="Prokaryotic-type class I peptide chain release factors" evidence="2">
    <location>
        <begin position="108"/>
        <end position="177"/>
    </location>
</feature>
<dbReference type="PANTHER" id="PTHR43804">
    <property type="entry name" value="LD18447P"/>
    <property type="match status" value="1"/>
</dbReference>
<comment type="caution">
    <text evidence="3">The sequence shown here is derived from an EMBL/GenBank/DDBJ whole genome shotgun (WGS) entry which is preliminary data.</text>
</comment>
<dbReference type="InterPro" id="IPR045853">
    <property type="entry name" value="Pep_chain_release_fac_I_sf"/>
</dbReference>
<dbReference type="InterPro" id="IPR000352">
    <property type="entry name" value="Pep_chain_release_fac_I"/>
</dbReference>
<dbReference type="Pfam" id="PF00472">
    <property type="entry name" value="RF-1"/>
    <property type="match status" value="1"/>
</dbReference>
<dbReference type="SUPFAM" id="SSF75620">
    <property type="entry name" value="Release factor"/>
    <property type="match status" value="1"/>
</dbReference>
<dbReference type="InterPro" id="IPR050057">
    <property type="entry name" value="Prokaryotic/Mito_RF"/>
</dbReference>